<proteinExistence type="predicted"/>
<accession>K2QC59</accession>
<dbReference type="InterPro" id="IPR005569">
    <property type="entry name" value="Arc_DNA-bd_dom"/>
</dbReference>
<dbReference type="EMBL" id="ALJF01000013">
    <property type="protein sequence ID" value="EKF58606.1"/>
    <property type="molecule type" value="Genomic_DNA"/>
</dbReference>
<evidence type="ECO:0000259" key="1">
    <source>
        <dbReference type="Pfam" id="PF03869"/>
    </source>
</evidence>
<name>K2QC59_9HYPH</name>
<comment type="caution">
    <text evidence="2">The sequence shown here is derived from an EMBL/GenBank/DDBJ whole genome shotgun (WGS) entry which is preliminary data.</text>
</comment>
<dbReference type="STRING" id="1156935.QWE_18438"/>
<gene>
    <name evidence="2" type="ORF">QWE_18438</name>
</gene>
<dbReference type="Proteomes" id="UP000007123">
    <property type="component" value="Unassembled WGS sequence"/>
</dbReference>
<sequence length="118" mass="13272">MIQTKKAGRGSDQFPLRLPDGMRDTIKAAADVSGRSMNVEIISRLEASLSNAKLEDPERRDYERRIRVLLDNEARMKDHFKDALNALARGDAERAQQILTPLTWYDRQAAEDSSNGVG</sequence>
<dbReference type="InterPro" id="IPR010985">
    <property type="entry name" value="Ribbon_hlx_hlx"/>
</dbReference>
<evidence type="ECO:0000313" key="2">
    <source>
        <dbReference type="EMBL" id="EKF58606.1"/>
    </source>
</evidence>
<dbReference type="AlphaFoldDB" id="K2QC59"/>
<protein>
    <recommendedName>
        <fullName evidence="1">Arc-like DNA binding domain-containing protein</fullName>
    </recommendedName>
</protein>
<keyword evidence="3" id="KW-1185">Reference proteome</keyword>
<reference evidence="2 3" key="1">
    <citation type="journal article" date="2012" name="J. Bacteriol.">
        <title>Draft Genome Sequence of Agrobacterium albertimagni Strain AOL15.</title>
        <authorList>
            <person name="Trimble W.L."/>
            <person name="Phung le T."/>
            <person name="Meyer F."/>
            <person name="Gilbert J.A."/>
            <person name="Silver S."/>
        </authorList>
    </citation>
    <scope>NUCLEOTIDE SEQUENCE [LARGE SCALE GENOMIC DNA]</scope>
    <source>
        <strain evidence="2 3">AOL15</strain>
    </source>
</reference>
<feature type="domain" description="Arc-like DNA binding" evidence="1">
    <location>
        <begin position="9"/>
        <end position="50"/>
    </location>
</feature>
<dbReference type="GO" id="GO:0003677">
    <property type="term" value="F:DNA binding"/>
    <property type="evidence" value="ECO:0007669"/>
    <property type="project" value="InterPro"/>
</dbReference>
<dbReference type="RefSeq" id="WP_006727681.1">
    <property type="nucleotide sequence ID" value="NZ_ALJF01000013.1"/>
</dbReference>
<dbReference type="SUPFAM" id="SSF47598">
    <property type="entry name" value="Ribbon-helix-helix"/>
    <property type="match status" value="1"/>
</dbReference>
<evidence type="ECO:0000313" key="3">
    <source>
        <dbReference type="Proteomes" id="UP000007123"/>
    </source>
</evidence>
<dbReference type="OrthoDB" id="6890552at2"/>
<dbReference type="Gene3D" id="1.10.1220.10">
    <property type="entry name" value="Met repressor-like"/>
    <property type="match status" value="1"/>
</dbReference>
<dbReference type="PATRIC" id="fig|1156935.5.peg.3752"/>
<organism evidence="2 3">
    <name type="scientific">Agrobacterium albertimagni AOL15</name>
    <dbReference type="NCBI Taxonomy" id="1156935"/>
    <lineage>
        <taxon>Bacteria</taxon>
        <taxon>Pseudomonadati</taxon>
        <taxon>Pseudomonadota</taxon>
        <taxon>Alphaproteobacteria</taxon>
        <taxon>Hyphomicrobiales</taxon>
        <taxon>Rhizobiaceae</taxon>
        <taxon>Rhizobium/Agrobacterium group</taxon>
        <taxon>Agrobacterium</taxon>
    </lineage>
</organism>
<dbReference type="GO" id="GO:0006355">
    <property type="term" value="P:regulation of DNA-templated transcription"/>
    <property type="evidence" value="ECO:0007669"/>
    <property type="project" value="InterPro"/>
</dbReference>
<dbReference type="Pfam" id="PF03869">
    <property type="entry name" value="Arc"/>
    <property type="match status" value="1"/>
</dbReference>
<dbReference type="InterPro" id="IPR013321">
    <property type="entry name" value="Arc_rbn_hlx_hlx"/>
</dbReference>